<feature type="compositionally biased region" description="Polar residues" evidence="1">
    <location>
        <begin position="59"/>
        <end position="73"/>
    </location>
</feature>
<name>A0A7C9D783_OPUST</name>
<dbReference type="EMBL" id="GISG01086424">
    <property type="protein sequence ID" value="MBA4633323.1"/>
    <property type="molecule type" value="Transcribed_RNA"/>
</dbReference>
<feature type="region of interest" description="Disordered" evidence="1">
    <location>
        <begin position="52"/>
        <end position="73"/>
    </location>
</feature>
<accession>A0A7C9D783</accession>
<feature type="compositionally biased region" description="Polar residues" evidence="1">
    <location>
        <begin position="124"/>
        <end position="134"/>
    </location>
</feature>
<protein>
    <submittedName>
        <fullName evidence="2">Uncharacterized protein</fullName>
    </submittedName>
</protein>
<feature type="region of interest" description="Disordered" evidence="1">
    <location>
        <begin position="109"/>
        <end position="134"/>
    </location>
</feature>
<proteinExistence type="predicted"/>
<evidence type="ECO:0000313" key="2">
    <source>
        <dbReference type="EMBL" id="MBA4633323.1"/>
    </source>
</evidence>
<sequence length="134" mass="15443">MYLVKPTSLLMSTLLFSAQMLPTVFLLTTRRSKPVAFTRTGTFFLLRKSRIPRPRSPKTGMTRSTSLTQKTRSQRVMMTSQRRFLTQMLRSLRIGMMRKMVSGLPQPFQTLSTRVHGSQRKLRTPTTRASGRHP</sequence>
<dbReference type="AlphaFoldDB" id="A0A7C9D783"/>
<organism evidence="2">
    <name type="scientific">Opuntia streptacantha</name>
    <name type="common">Prickly pear cactus</name>
    <name type="synonym">Opuntia cardona</name>
    <dbReference type="NCBI Taxonomy" id="393608"/>
    <lineage>
        <taxon>Eukaryota</taxon>
        <taxon>Viridiplantae</taxon>
        <taxon>Streptophyta</taxon>
        <taxon>Embryophyta</taxon>
        <taxon>Tracheophyta</taxon>
        <taxon>Spermatophyta</taxon>
        <taxon>Magnoliopsida</taxon>
        <taxon>eudicotyledons</taxon>
        <taxon>Gunneridae</taxon>
        <taxon>Pentapetalae</taxon>
        <taxon>Caryophyllales</taxon>
        <taxon>Cactineae</taxon>
        <taxon>Cactaceae</taxon>
        <taxon>Opuntioideae</taxon>
        <taxon>Opuntia</taxon>
    </lineage>
</organism>
<reference evidence="2" key="1">
    <citation type="journal article" date="2013" name="J. Plant Res.">
        <title>Effect of fungi and light on seed germination of three Opuntia species from semiarid lands of central Mexico.</title>
        <authorList>
            <person name="Delgado-Sanchez P."/>
            <person name="Jimenez-Bremont J.F."/>
            <person name="Guerrero-Gonzalez Mde L."/>
            <person name="Flores J."/>
        </authorList>
    </citation>
    <scope>NUCLEOTIDE SEQUENCE</scope>
    <source>
        <tissue evidence="2">Cladode</tissue>
    </source>
</reference>
<evidence type="ECO:0000256" key="1">
    <source>
        <dbReference type="SAM" id="MobiDB-lite"/>
    </source>
</evidence>
<reference evidence="2" key="2">
    <citation type="submission" date="2020-07" db="EMBL/GenBank/DDBJ databases">
        <authorList>
            <person name="Vera ALvarez R."/>
            <person name="Arias-Moreno D.M."/>
            <person name="Jimenez-Jacinto V."/>
            <person name="Jimenez-Bremont J.F."/>
            <person name="Swaminathan K."/>
            <person name="Moose S.P."/>
            <person name="Guerrero-Gonzalez M.L."/>
            <person name="Marino-Ramirez L."/>
            <person name="Landsman D."/>
            <person name="Rodriguez-Kessler M."/>
            <person name="Delgado-Sanchez P."/>
        </authorList>
    </citation>
    <scope>NUCLEOTIDE SEQUENCE</scope>
    <source>
        <tissue evidence="2">Cladode</tissue>
    </source>
</reference>